<evidence type="ECO:0000256" key="4">
    <source>
        <dbReference type="ARBA" id="ARBA00022548"/>
    </source>
</evidence>
<keyword evidence="7" id="KW-0256">Endoplasmic reticulum</keyword>
<evidence type="ECO:0000313" key="21">
    <source>
        <dbReference type="EMBL" id="KAK3235335.1"/>
    </source>
</evidence>
<evidence type="ECO:0000256" key="2">
    <source>
        <dbReference type="ARBA" id="ARBA00005402"/>
    </source>
</evidence>
<evidence type="ECO:0000256" key="14">
    <source>
        <dbReference type="ARBA" id="ARBA00023136"/>
    </source>
</evidence>
<evidence type="ECO:0000256" key="19">
    <source>
        <dbReference type="ARBA" id="ARBA00042688"/>
    </source>
</evidence>
<dbReference type="AlphaFoldDB" id="A0AAE0BG58"/>
<keyword evidence="22" id="KW-1185">Reference proteome</keyword>
<dbReference type="PROSITE" id="PS01017">
    <property type="entry name" value="STEROL_REDUCT_1"/>
    <property type="match status" value="1"/>
</dbReference>
<dbReference type="GO" id="GO:0047598">
    <property type="term" value="F:7-dehydrocholesterol reductase activity"/>
    <property type="evidence" value="ECO:0007669"/>
    <property type="project" value="UniProtKB-EC"/>
</dbReference>
<dbReference type="Proteomes" id="UP001190700">
    <property type="component" value="Unassembled WGS sequence"/>
</dbReference>
<keyword evidence="10 20" id="KW-1133">Transmembrane helix</keyword>
<protein>
    <recommendedName>
        <fullName evidence="18">7-dehydrocholesterol reductase</fullName>
        <ecNumber evidence="17">1.3.1.21</ecNumber>
    </recommendedName>
    <alternativeName>
        <fullName evidence="19">Sterol Delta(7)-reductase</fullName>
    </alternativeName>
</protein>
<dbReference type="InterPro" id="IPR001171">
    <property type="entry name" value="ERG24_DHCR-like"/>
</dbReference>
<evidence type="ECO:0000256" key="3">
    <source>
        <dbReference type="ARBA" id="ARBA00022516"/>
    </source>
</evidence>
<comment type="subcellular location">
    <subcellularLocation>
        <location evidence="1">Endoplasmic reticulum membrane</location>
        <topology evidence="1">Multi-pass membrane protein</topology>
    </subcellularLocation>
</comment>
<dbReference type="FunFam" id="1.20.120.1630:FF:000006">
    <property type="entry name" value="Putative 7-dehydrocholesterol reductase"/>
    <property type="match status" value="1"/>
</dbReference>
<keyword evidence="14 20" id="KW-0472">Membrane</keyword>
<gene>
    <name evidence="21" type="ORF">CYMTET_54453</name>
</gene>
<proteinExistence type="inferred from homology"/>
<keyword evidence="13" id="KW-0443">Lipid metabolism</keyword>
<feature type="transmembrane region" description="Helical" evidence="20">
    <location>
        <begin position="117"/>
        <end position="134"/>
    </location>
</feature>
<evidence type="ECO:0000313" key="22">
    <source>
        <dbReference type="Proteomes" id="UP001190700"/>
    </source>
</evidence>
<keyword evidence="6" id="KW-0152">Cholesterol biosynthesis</keyword>
<dbReference type="InterPro" id="IPR018083">
    <property type="entry name" value="Sterol_reductase_CS"/>
</dbReference>
<evidence type="ECO:0000256" key="20">
    <source>
        <dbReference type="SAM" id="Phobius"/>
    </source>
</evidence>
<evidence type="ECO:0000256" key="17">
    <source>
        <dbReference type="ARBA" id="ARBA00038851"/>
    </source>
</evidence>
<dbReference type="GO" id="GO:0006695">
    <property type="term" value="P:cholesterol biosynthetic process"/>
    <property type="evidence" value="ECO:0007669"/>
    <property type="project" value="UniProtKB-KW"/>
</dbReference>
<evidence type="ECO:0000256" key="15">
    <source>
        <dbReference type="ARBA" id="ARBA00023166"/>
    </source>
</evidence>
<feature type="non-terminal residue" evidence="21">
    <location>
        <position position="1"/>
    </location>
</feature>
<dbReference type="Gene3D" id="1.20.120.1630">
    <property type="match status" value="1"/>
</dbReference>
<evidence type="ECO:0000256" key="5">
    <source>
        <dbReference type="ARBA" id="ARBA00022692"/>
    </source>
</evidence>
<keyword evidence="12" id="KW-0756">Sterol biosynthesis</keyword>
<evidence type="ECO:0000256" key="7">
    <source>
        <dbReference type="ARBA" id="ARBA00022824"/>
    </source>
</evidence>
<feature type="transmembrane region" description="Helical" evidence="20">
    <location>
        <begin position="183"/>
        <end position="205"/>
    </location>
</feature>
<evidence type="ECO:0000256" key="9">
    <source>
        <dbReference type="ARBA" id="ARBA00022955"/>
    </source>
</evidence>
<evidence type="ECO:0000256" key="10">
    <source>
        <dbReference type="ARBA" id="ARBA00022989"/>
    </source>
</evidence>
<keyword evidence="4" id="KW-0153">Cholesterol metabolism</keyword>
<dbReference type="EC" id="1.3.1.21" evidence="17"/>
<evidence type="ECO:0000256" key="12">
    <source>
        <dbReference type="ARBA" id="ARBA00023011"/>
    </source>
</evidence>
<keyword evidence="16" id="KW-0753">Steroid metabolism</keyword>
<evidence type="ECO:0000256" key="6">
    <source>
        <dbReference type="ARBA" id="ARBA00022778"/>
    </source>
</evidence>
<keyword evidence="8" id="KW-0521">NADP</keyword>
<evidence type="ECO:0000256" key="11">
    <source>
        <dbReference type="ARBA" id="ARBA00023002"/>
    </source>
</evidence>
<reference evidence="21 22" key="1">
    <citation type="journal article" date="2015" name="Genome Biol. Evol.">
        <title>Comparative Genomics of a Bacterivorous Green Alga Reveals Evolutionary Causalities and Consequences of Phago-Mixotrophic Mode of Nutrition.</title>
        <authorList>
            <person name="Burns J.A."/>
            <person name="Paasch A."/>
            <person name="Narechania A."/>
            <person name="Kim E."/>
        </authorList>
    </citation>
    <scope>NUCLEOTIDE SEQUENCE [LARGE SCALE GENOMIC DNA]</scope>
    <source>
        <strain evidence="21 22">PLY_AMNH</strain>
    </source>
</reference>
<dbReference type="EMBL" id="LGRX02035313">
    <property type="protein sequence ID" value="KAK3235335.1"/>
    <property type="molecule type" value="Genomic_DNA"/>
</dbReference>
<feature type="transmembrane region" description="Helical" evidence="20">
    <location>
        <begin position="155"/>
        <end position="177"/>
    </location>
</feature>
<keyword evidence="9" id="KW-0752">Steroid biosynthesis</keyword>
<accession>A0AAE0BG58</accession>
<dbReference type="Pfam" id="PF01222">
    <property type="entry name" value="ERG4_ERG24"/>
    <property type="match status" value="1"/>
</dbReference>
<sequence length="328" mass="37521">ANGFQCYLATGVIFVVSWKTGHFDPAIVYDHFGEILSSLNIIALVFCTFLLIKGHLAPSGADSGSCGSPLYDFYWGMELYPRIGSFDIKEFTNCRFGMMAWEFIILCFLVKQQQMNGVAADSMIVSVFLMTVYNTKFFMWETGYWGSIDIMHDRAGYYICWGCLVWVPSIYTSPALYLVNNPVALGTPLAAAITVAGLFCIWSNYDCDRQRQTFRETGGKAPVWGKAPTYIVAKYTTSEGTKKSSLLLTSGWWGLARHFHYLPEIMSSFFWTMPGLFQHPLHYFYVFYLSILLADRAIRDDSRCLSKYGPFWQEYQSKVPYRILPYIF</sequence>
<dbReference type="GO" id="GO:0016132">
    <property type="term" value="P:brassinosteroid biosynthetic process"/>
    <property type="evidence" value="ECO:0007669"/>
    <property type="project" value="TreeGrafter"/>
</dbReference>
<evidence type="ECO:0000256" key="13">
    <source>
        <dbReference type="ARBA" id="ARBA00023098"/>
    </source>
</evidence>
<feature type="transmembrane region" description="Helical" evidence="20">
    <location>
        <begin position="35"/>
        <end position="52"/>
    </location>
</feature>
<keyword evidence="3" id="KW-0444">Lipid biosynthesis</keyword>
<keyword evidence="11" id="KW-0560">Oxidoreductase</keyword>
<evidence type="ECO:0000256" key="1">
    <source>
        <dbReference type="ARBA" id="ARBA00004477"/>
    </source>
</evidence>
<keyword evidence="5 20" id="KW-0812">Transmembrane</keyword>
<evidence type="ECO:0000256" key="16">
    <source>
        <dbReference type="ARBA" id="ARBA00023221"/>
    </source>
</evidence>
<organism evidence="21 22">
    <name type="scientific">Cymbomonas tetramitiformis</name>
    <dbReference type="NCBI Taxonomy" id="36881"/>
    <lineage>
        <taxon>Eukaryota</taxon>
        <taxon>Viridiplantae</taxon>
        <taxon>Chlorophyta</taxon>
        <taxon>Pyramimonadophyceae</taxon>
        <taxon>Pyramimonadales</taxon>
        <taxon>Pyramimonadaceae</taxon>
        <taxon>Cymbomonas</taxon>
    </lineage>
</organism>
<comment type="caution">
    <text evidence="21">The sequence shown here is derived from an EMBL/GenBank/DDBJ whole genome shotgun (WGS) entry which is preliminary data.</text>
</comment>
<evidence type="ECO:0000256" key="8">
    <source>
        <dbReference type="ARBA" id="ARBA00022857"/>
    </source>
</evidence>
<keyword evidence="15" id="KW-1207">Sterol metabolism</keyword>
<comment type="similarity">
    <text evidence="2">Belongs to the ERG4/ERG24 family.</text>
</comment>
<name>A0AAE0BG58_9CHLO</name>
<dbReference type="PANTHER" id="PTHR21257:SF38">
    <property type="entry name" value="7-DEHYDROCHOLESTEROL REDUCTASE"/>
    <property type="match status" value="1"/>
</dbReference>
<dbReference type="GO" id="GO:0005789">
    <property type="term" value="C:endoplasmic reticulum membrane"/>
    <property type="evidence" value="ECO:0007669"/>
    <property type="project" value="UniProtKB-SubCell"/>
</dbReference>
<dbReference type="PANTHER" id="PTHR21257">
    <property type="entry name" value="DELTA(14)-STEROL REDUCTASE"/>
    <property type="match status" value="1"/>
</dbReference>
<evidence type="ECO:0000256" key="18">
    <source>
        <dbReference type="ARBA" id="ARBA00039984"/>
    </source>
</evidence>